<dbReference type="PANTHER" id="PTHR37817">
    <property type="entry name" value="N-ACETYLTRANSFERASE EIS"/>
    <property type="match status" value="1"/>
</dbReference>
<keyword evidence="3" id="KW-1185">Reference proteome</keyword>
<evidence type="ECO:0000259" key="1">
    <source>
        <dbReference type="PROSITE" id="PS51186"/>
    </source>
</evidence>
<dbReference type="SUPFAM" id="SSF55718">
    <property type="entry name" value="SCP-like"/>
    <property type="match status" value="1"/>
</dbReference>
<dbReference type="GO" id="GO:0030649">
    <property type="term" value="P:aminoglycoside antibiotic catabolic process"/>
    <property type="evidence" value="ECO:0007669"/>
    <property type="project" value="TreeGrafter"/>
</dbReference>
<organism evidence="2 3">
    <name type="scientific">Mesobacillus campisalis</name>
    <dbReference type="NCBI Taxonomy" id="1408103"/>
    <lineage>
        <taxon>Bacteria</taxon>
        <taxon>Bacillati</taxon>
        <taxon>Bacillota</taxon>
        <taxon>Bacilli</taxon>
        <taxon>Bacillales</taxon>
        <taxon>Bacillaceae</taxon>
        <taxon>Mesobacillus</taxon>
    </lineage>
</organism>
<dbReference type="InterPro" id="IPR025559">
    <property type="entry name" value="Eis_dom"/>
</dbReference>
<dbReference type="InterPro" id="IPR036527">
    <property type="entry name" value="SCP2_sterol-bd_dom_sf"/>
</dbReference>
<feature type="domain" description="N-acetyltransferase" evidence="1">
    <location>
        <begin position="1"/>
        <end position="147"/>
    </location>
</feature>
<sequence>MEIKRLQEEDFERAIKLSEYAFQYDVPPDQIEKRKEMLKKHHILGIWEREDLAAKLHILPLKVWIGSKEWEMGGIAGVATYPEYRRQGHVRELISEALREMKGKGQSISFLHPFDIGFYRRFGWEIISDYKKVTIEKGSLRMIKEAGGGSIKRLTKASHNHDIEAVYDQYAQRYSCMLVRPRDWWLDHVYHDLTAAVYYDEHEEPKGYVLYKLKNNLLNVHEYVAVDHIARIQLWNFICQHDSMVDKVEVTTSVYDPLPFFLGHPKQKVELSPYFMGRIVDAISFLNQYPFLETNQQVFLHVSDEAAPWNTGTYLIADGEVKFFGPKAGSQCTYPPQKGLRLTINSLSALLLGYRNMEEQSEMGEILGSESDIQAFSRKLPSFSSFFYDFF</sequence>
<reference evidence="2 3" key="1">
    <citation type="submission" date="2015-04" db="EMBL/GenBank/DDBJ databases">
        <title>Taxonomic description and genome sequence of Bacillus campisalis sp. nov., a novel member of the genus Bacillus isolated from solar saltern.</title>
        <authorList>
            <person name="Mathan Kumar R."/>
            <person name="Kaur G."/>
            <person name="Kumar A."/>
            <person name="Singh N.K."/>
            <person name="Kaur N."/>
            <person name="Kumar N."/>
            <person name="Mayilraj S."/>
        </authorList>
    </citation>
    <scope>NUCLEOTIDE SEQUENCE [LARGE SCALE GENOMIC DNA]</scope>
    <source>
        <strain evidence="2 3">SA2-6</strain>
    </source>
</reference>
<accession>A0A0M2SYP0</accession>
<dbReference type="InterPro" id="IPR051554">
    <property type="entry name" value="Acetyltransferase_Eis"/>
</dbReference>
<dbReference type="OrthoDB" id="9768284at2"/>
<gene>
    <name evidence="2" type="ORF">WQ57_03065</name>
</gene>
<dbReference type="Pfam" id="PF17668">
    <property type="entry name" value="Acetyltransf_17"/>
    <property type="match status" value="1"/>
</dbReference>
<dbReference type="Pfam" id="PF13527">
    <property type="entry name" value="Acetyltransf_9"/>
    <property type="match status" value="1"/>
</dbReference>
<dbReference type="EMBL" id="LAYY01000002">
    <property type="protein sequence ID" value="KKK39684.1"/>
    <property type="molecule type" value="Genomic_DNA"/>
</dbReference>
<evidence type="ECO:0000313" key="2">
    <source>
        <dbReference type="EMBL" id="KKK39684.1"/>
    </source>
</evidence>
<dbReference type="InterPro" id="IPR041380">
    <property type="entry name" value="Acetyltransf_17"/>
</dbReference>
<name>A0A0M2SYP0_9BACI</name>
<dbReference type="Gene3D" id="3.40.630.30">
    <property type="match status" value="2"/>
</dbReference>
<dbReference type="Gene3D" id="3.30.1050.10">
    <property type="entry name" value="SCP2 sterol-binding domain"/>
    <property type="match status" value="1"/>
</dbReference>
<dbReference type="RefSeq" id="WP_046522256.1">
    <property type="nucleotide sequence ID" value="NZ_LAYY01000002.1"/>
</dbReference>
<dbReference type="PANTHER" id="PTHR37817:SF1">
    <property type="entry name" value="N-ACETYLTRANSFERASE EIS"/>
    <property type="match status" value="1"/>
</dbReference>
<dbReference type="PROSITE" id="PS51186">
    <property type="entry name" value="GNAT"/>
    <property type="match status" value="1"/>
</dbReference>
<dbReference type="InterPro" id="IPR000182">
    <property type="entry name" value="GNAT_dom"/>
</dbReference>
<dbReference type="GO" id="GO:0034069">
    <property type="term" value="F:aminoglycoside N-acetyltransferase activity"/>
    <property type="evidence" value="ECO:0007669"/>
    <property type="project" value="TreeGrafter"/>
</dbReference>
<dbReference type="InterPro" id="IPR016181">
    <property type="entry name" value="Acyl_CoA_acyltransferase"/>
</dbReference>
<comment type="caution">
    <text evidence="2">The sequence shown here is derived from an EMBL/GenBank/DDBJ whole genome shotgun (WGS) entry which is preliminary data.</text>
</comment>
<dbReference type="SUPFAM" id="SSF55729">
    <property type="entry name" value="Acyl-CoA N-acyltransferases (Nat)"/>
    <property type="match status" value="1"/>
</dbReference>
<dbReference type="AlphaFoldDB" id="A0A0M2SYP0"/>
<proteinExistence type="predicted"/>
<dbReference type="PATRIC" id="fig|1408103.3.peg.692"/>
<dbReference type="CDD" id="cd04301">
    <property type="entry name" value="NAT_SF"/>
    <property type="match status" value="1"/>
</dbReference>
<dbReference type="Pfam" id="PF13530">
    <property type="entry name" value="SCP2_2"/>
    <property type="match status" value="1"/>
</dbReference>
<dbReference type="Proteomes" id="UP000034166">
    <property type="component" value="Unassembled WGS sequence"/>
</dbReference>
<evidence type="ECO:0000313" key="3">
    <source>
        <dbReference type="Proteomes" id="UP000034166"/>
    </source>
</evidence>
<protein>
    <recommendedName>
        <fullName evidence="1">N-acetyltransferase domain-containing protein</fullName>
    </recommendedName>
</protein>